<keyword evidence="3" id="KW-0479">Metal-binding</keyword>
<evidence type="ECO:0000256" key="1">
    <source>
        <dbReference type="ARBA" id="ARBA00001947"/>
    </source>
</evidence>
<dbReference type="PROSITE" id="PS00903">
    <property type="entry name" value="CYT_DCMP_DEAMINASES_1"/>
    <property type="match status" value="1"/>
</dbReference>
<dbReference type="GO" id="GO:0009165">
    <property type="term" value="P:nucleotide biosynthetic process"/>
    <property type="evidence" value="ECO:0007669"/>
    <property type="project" value="UniProtKB-KW"/>
</dbReference>
<comment type="catalytic activity">
    <reaction evidence="10">
        <text>dCMP + H2O + H(+) = dUMP + NH4(+)</text>
        <dbReference type="Rhea" id="RHEA:22924"/>
        <dbReference type="ChEBI" id="CHEBI:15377"/>
        <dbReference type="ChEBI" id="CHEBI:15378"/>
        <dbReference type="ChEBI" id="CHEBI:28938"/>
        <dbReference type="ChEBI" id="CHEBI:57566"/>
        <dbReference type="ChEBI" id="CHEBI:246422"/>
        <dbReference type="EC" id="3.5.4.12"/>
    </reaction>
</comment>
<reference evidence="14 15" key="1">
    <citation type="journal article" date="2024" name="Insects">
        <title>An Improved Chromosome-Level Genome Assembly of the Firefly Pyrocoelia pectoralis.</title>
        <authorList>
            <person name="Fu X."/>
            <person name="Meyer-Rochow V.B."/>
            <person name="Ballantyne L."/>
            <person name="Zhu X."/>
        </authorList>
    </citation>
    <scope>NUCLEOTIDE SEQUENCE [LARGE SCALE GENOMIC DNA]</scope>
    <source>
        <tissue evidence="14">Whole body</tissue>
    </source>
</reference>
<feature type="compositionally biased region" description="Polar residues" evidence="12">
    <location>
        <begin position="8"/>
        <end position="21"/>
    </location>
</feature>
<evidence type="ECO:0000256" key="12">
    <source>
        <dbReference type="SAM" id="MobiDB-lite"/>
    </source>
</evidence>
<dbReference type="Gene3D" id="3.40.140.10">
    <property type="entry name" value="Cytidine Deaminase, domain 2"/>
    <property type="match status" value="1"/>
</dbReference>
<evidence type="ECO:0000259" key="13">
    <source>
        <dbReference type="PROSITE" id="PS51747"/>
    </source>
</evidence>
<feature type="region of interest" description="Disordered" evidence="12">
    <location>
        <begin position="1"/>
        <end position="21"/>
    </location>
</feature>
<dbReference type="SUPFAM" id="SSF53927">
    <property type="entry name" value="Cytidine deaminase-like"/>
    <property type="match status" value="1"/>
</dbReference>
<evidence type="ECO:0000256" key="2">
    <source>
        <dbReference type="ARBA" id="ARBA00006576"/>
    </source>
</evidence>
<dbReference type="Pfam" id="PF00383">
    <property type="entry name" value="dCMP_cyt_deam_1"/>
    <property type="match status" value="1"/>
</dbReference>
<feature type="domain" description="CMP/dCMP-type deaminase" evidence="13">
    <location>
        <begin position="29"/>
        <end position="152"/>
    </location>
</feature>
<comment type="similarity">
    <text evidence="2">Belongs to the cytidine and deoxycytidylate deaminase family.</text>
</comment>
<evidence type="ECO:0000256" key="9">
    <source>
        <dbReference type="ARBA" id="ARBA00041763"/>
    </source>
</evidence>
<dbReference type="EC" id="3.5.4.12" evidence="8"/>
<evidence type="ECO:0000256" key="10">
    <source>
        <dbReference type="ARBA" id="ARBA00052978"/>
    </source>
</evidence>
<dbReference type="GO" id="GO:0004132">
    <property type="term" value="F:dCMP deaminase activity"/>
    <property type="evidence" value="ECO:0007669"/>
    <property type="project" value="UniProtKB-EC"/>
</dbReference>
<evidence type="ECO:0000256" key="5">
    <source>
        <dbReference type="ARBA" id="ARBA00022801"/>
    </source>
</evidence>
<gene>
    <name evidence="14" type="ORF">RI129_007881</name>
</gene>
<keyword evidence="15" id="KW-1185">Reference proteome</keyword>
<evidence type="ECO:0000256" key="8">
    <source>
        <dbReference type="ARBA" id="ARBA00038938"/>
    </source>
</evidence>
<keyword evidence="5" id="KW-0378">Hydrolase</keyword>
<dbReference type="InterPro" id="IPR016193">
    <property type="entry name" value="Cytidine_deaminase-like"/>
</dbReference>
<evidence type="ECO:0000256" key="11">
    <source>
        <dbReference type="ARBA" id="ARBA00071625"/>
    </source>
</evidence>
<dbReference type="PROSITE" id="PS51747">
    <property type="entry name" value="CYT_DCMP_DEAMINASES_2"/>
    <property type="match status" value="1"/>
</dbReference>
<evidence type="ECO:0000313" key="15">
    <source>
        <dbReference type="Proteomes" id="UP001329430"/>
    </source>
</evidence>
<dbReference type="Proteomes" id="UP001329430">
    <property type="component" value="Chromosome 5"/>
</dbReference>
<evidence type="ECO:0000256" key="6">
    <source>
        <dbReference type="ARBA" id="ARBA00022833"/>
    </source>
</evidence>
<dbReference type="PANTHER" id="PTHR11086:SF18">
    <property type="entry name" value="DEOXYCYTIDYLATE DEAMINASE"/>
    <property type="match status" value="1"/>
</dbReference>
<dbReference type="PANTHER" id="PTHR11086">
    <property type="entry name" value="DEOXYCYTIDYLATE DEAMINASE-RELATED"/>
    <property type="match status" value="1"/>
</dbReference>
<sequence length="201" mass="22868">MGDICNGKTETSQQSHSPTTNSKRLDYISWHEYFMATAFLAAKRSKDPVTQVGACIVNEENKIVGIGYNGMPIGCNDDDFPWGKEGKETKHLYVCHAEMNAIVNKNSTSLNNCRMYVALFPCNECAKFVIQSGIREVIYMSDKYAYKRSTVASKKMFDAAGVKYWQYVPKNNKLIIDFSEINWTNMQQVPISPFKNNEEQL</sequence>
<evidence type="ECO:0000256" key="4">
    <source>
        <dbReference type="ARBA" id="ARBA00022727"/>
    </source>
</evidence>
<name>A0AAN7VEE7_9COLE</name>
<dbReference type="GO" id="GO:0008270">
    <property type="term" value="F:zinc ion binding"/>
    <property type="evidence" value="ECO:0007669"/>
    <property type="project" value="InterPro"/>
</dbReference>
<dbReference type="InterPro" id="IPR035105">
    <property type="entry name" value="Deoxycytidylate_deaminase_dom"/>
</dbReference>
<dbReference type="AlphaFoldDB" id="A0AAN7VEE7"/>
<dbReference type="InterPro" id="IPR015517">
    <property type="entry name" value="dCMP_deaminase-rel"/>
</dbReference>
<dbReference type="InterPro" id="IPR002125">
    <property type="entry name" value="CMP_dCMP_dom"/>
</dbReference>
<protein>
    <recommendedName>
        <fullName evidence="11">Probable deoxycytidylate deaminase</fullName>
        <ecNumber evidence="8">3.5.4.12</ecNumber>
    </recommendedName>
    <alternativeName>
        <fullName evidence="9">dCMP deaminase</fullName>
    </alternativeName>
</protein>
<dbReference type="EMBL" id="JAVRBK010000005">
    <property type="protein sequence ID" value="KAK5644036.1"/>
    <property type="molecule type" value="Genomic_DNA"/>
</dbReference>
<organism evidence="14 15">
    <name type="scientific">Pyrocoelia pectoralis</name>
    <dbReference type="NCBI Taxonomy" id="417401"/>
    <lineage>
        <taxon>Eukaryota</taxon>
        <taxon>Metazoa</taxon>
        <taxon>Ecdysozoa</taxon>
        <taxon>Arthropoda</taxon>
        <taxon>Hexapoda</taxon>
        <taxon>Insecta</taxon>
        <taxon>Pterygota</taxon>
        <taxon>Neoptera</taxon>
        <taxon>Endopterygota</taxon>
        <taxon>Coleoptera</taxon>
        <taxon>Polyphaga</taxon>
        <taxon>Elateriformia</taxon>
        <taxon>Elateroidea</taxon>
        <taxon>Lampyridae</taxon>
        <taxon>Lampyrinae</taxon>
        <taxon>Pyrocoelia</taxon>
    </lineage>
</organism>
<proteinExistence type="inferred from homology"/>
<keyword evidence="6" id="KW-0862">Zinc</keyword>
<evidence type="ECO:0000313" key="14">
    <source>
        <dbReference type="EMBL" id="KAK5644036.1"/>
    </source>
</evidence>
<keyword evidence="4" id="KW-0545">Nucleotide biosynthesis</keyword>
<comment type="caution">
    <text evidence="14">The sequence shown here is derived from an EMBL/GenBank/DDBJ whole genome shotgun (WGS) entry which is preliminary data.</text>
</comment>
<dbReference type="InterPro" id="IPR016192">
    <property type="entry name" value="APOBEC/CMP_deaminase_Zn-bd"/>
</dbReference>
<evidence type="ECO:0000256" key="3">
    <source>
        <dbReference type="ARBA" id="ARBA00022723"/>
    </source>
</evidence>
<accession>A0AAN7VEE7</accession>
<dbReference type="FunFam" id="3.40.140.10:FF:000021">
    <property type="entry name" value="Deoxycytidylate deaminase"/>
    <property type="match status" value="1"/>
</dbReference>
<dbReference type="CDD" id="cd01286">
    <property type="entry name" value="deoxycytidylate_deaminase"/>
    <property type="match status" value="1"/>
</dbReference>
<comment type="function">
    <text evidence="7">Supplies the nucleotide substrate for thymidylate synthetase.</text>
</comment>
<comment type="cofactor">
    <cofactor evidence="1">
        <name>Zn(2+)</name>
        <dbReference type="ChEBI" id="CHEBI:29105"/>
    </cofactor>
</comment>
<evidence type="ECO:0000256" key="7">
    <source>
        <dbReference type="ARBA" id="ARBA00037036"/>
    </source>
</evidence>
<dbReference type="GO" id="GO:0005737">
    <property type="term" value="C:cytoplasm"/>
    <property type="evidence" value="ECO:0007669"/>
    <property type="project" value="TreeGrafter"/>
</dbReference>